<protein>
    <recommendedName>
        <fullName evidence="2">Peptidase M1 membrane alanine aminopeptidase domain-containing protein</fullName>
    </recommendedName>
</protein>
<feature type="transmembrane region" description="Helical" evidence="1">
    <location>
        <begin position="532"/>
        <end position="550"/>
    </location>
</feature>
<name>A0ABP8FWV0_9SPHI</name>
<reference evidence="4" key="1">
    <citation type="journal article" date="2019" name="Int. J. Syst. Evol. Microbiol.">
        <title>The Global Catalogue of Microorganisms (GCM) 10K type strain sequencing project: providing services to taxonomists for standard genome sequencing and annotation.</title>
        <authorList>
            <consortium name="The Broad Institute Genomics Platform"/>
            <consortium name="The Broad Institute Genome Sequencing Center for Infectious Disease"/>
            <person name="Wu L."/>
            <person name="Ma J."/>
        </authorList>
    </citation>
    <scope>NUCLEOTIDE SEQUENCE [LARGE SCALE GENOMIC DNA]</scope>
    <source>
        <strain evidence="4">JCM 17705</strain>
    </source>
</reference>
<dbReference type="Proteomes" id="UP001500582">
    <property type="component" value="Unassembled WGS sequence"/>
</dbReference>
<feature type="transmembrane region" description="Helical" evidence="1">
    <location>
        <begin position="104"/>
        <end position="126"/>
    </location>
</feature>
<organism evidence="3 4">
    <name type="scientific">Mucilaginibacter gynuensis</name>
    <dbReference type="NCBI Taxonomy" id="1302236"/>
    <lineage>
        <taxon>Bacteria</taxon>
        <taxon>Pseudomonadati</taxon>
        <taxon>Bacteroidota</taxon>
        <taxon>Sphingobacteriia</taxon>
        <taxon>Sphingobacteriales</taxon>
        <taxon>Sphingobacteriaceae</taxon>
        <taxon>Mucilaginibacter</taxon>
    </lineage>
</organism>
<feature type="domain" description="Peptidase M1 membrane alanine aminopeptidase" evidence="2">
    <location>
        <begin position="852"/>
        <end position="1064"/>
    </location>
</feature>
<feature type="transmembrane region" description="Helical" evidence="1">
    <location>
        <begin position="480"/>
        <end position="500"/>
    </location>
</feature>
<accession>A0ABP8FWV0</accession>
<comment type="caution">
    <text evidence="3">The sequence shown here is derived from an EMBL/GenBank/DDBJ whole genome shotgun (WGS) entry which is preliminary data.</text>
</comment>
<dbReference type="InterPro" id="IPR014782">
    <property type="entry name" value="Peptidase_M1_dom"/>
</dbReference>
<sequence length="1170" mass="133590">MFTGLLKFDWLYFARKISFYVVLVFFAALSLITAAAANFPFPETFRNSPYVITYVTGIMSLLCIFTVTLLAAQSLLREKDSRFDLILYATPINKIAYLTSRMTVIFTVATISFALFMTGLLLGHQLFRSYADQYTHLQLWNYVQPFLLLAVPNILFCTGIICSIGALSKNKMIIYISGLFVYFLYWGISLYTNSPLMAGASPVSPQSMQLMARLDPFGMAAFFEQTQYWSAEQRNNQVLALHGNFLFNRVLYTCVGGLFILFAYHKFNFAPSGGKSISRKQSTTDLQTLTIKYKTVATRVRGMQYLIKAWYSYVRRNLSFVVKSIPFWLLILGWGCFLSMELYGDIASGSRFPEKFATSALMVTYILEMLPIVGLLAIIFYGSEIFWYSQSTRFDAFENSSPVPKGAVLVARWCSLSAVPLLLIASNIMIGILFQLVLGYPDIDWQLYLSLFYLIGLPLVLNSALVISVQVFCKNRYTGLAISALLLLITNTSLGGLVGLKNPLLLFANVYHGEYSEMNGFDLFLNAFHYKMLYWSFVAAGIFLIAVNVWKKPGNWYVLKFTSLVLLTICFSGAFVSGYIIADQTVIKRKDEHNNWKQAYEEKYKKCNGLPQPTILAVTTNINLYPENNSYNVNGTYTLGNKSSKDIDSILLYTDKDLQWQAVTIPHASRISNDAVYGHSWYVLKRPLKPGDSTTMTFSFSYRASAFNGFTQFNAILKNGSFLRISNYYPRFGYIGDNEIDDPTERHHRKLPVSDMVKPLDAGTDKPYNYGYIDLNTTISTSKMQIAISIGELKRTWQTADRSYYQYKTQKLVPFRFAVASAQYDVRRIDHRGIAIEAYYQPGHQQNIDRLMNDAKQALDYCEQSFGKYRYHTIRFAEISSFTKGFAATAYPTAFFINEDFGFQNKMEHDAHRDILNEQVSHELSHTWWGNALIDPEYQQGSKLLTETLAMYTELMLYKKKYGAGNLLSRVQVHKDIYLGERGFGSEEPLYKADPKKPYLCYDKGMVVMYQLYLLLGENKINQALKNFLGKYAYPHQPPTSLNLINELNLVSNKAQQAKIEELFKQIVTYDLQIKKATIGSFKNSGYLLSIDVTTKKYKEDGRGNKVSIPFREPVELEIAFEDGKKQMVSISNIEHPIVLKCRQKPVRVTVDPRMRFLDLNIENNEKMVN</sequence>
<feature type="transmembrane region" description="Helical" evidence="1">
    <location>
        <begin position="450"/>
        <end position="473"/>
    </location>
</feature>
<dbReference type="SUPFAM" id="SSF55486">
    <property type="entry name" value="Metalloproteases ('zincins'), catalytic domain"/>
    <property type="match status" value="1"/>
</dbReference>
<evidence type="ECO:0000256" key="1">
    <source>
        <dbReference type="SAM" id="Phobius"/>
    </source>
</evidence>
<keyword evidence="1" id="KW-0472">Membrane</keyword>
<dbReference type="EMBL" id="BAABFT010000002">
    <property type="protein sequence ID" value="GAA4312627.1"/>
    <property type="molecule type" value="Genomic_DNA"/>
</dbReference>
<gene>
    <name evidence="3" type="ORF">GCM10023149_08060</name>
</gene>
<keyword evidence="4" id="KW-1185">Reference proteome</keyword>
<evidence type="ECO:0000313" key="3">
    <source>
        <dbReference type="EMBL" id="GAA4312627.1"/>
    </source>
</evidence>
<evidence type="ECO:0000259" key="2">
    <source>
        <dbReference type="Pfam" id="PF01433"/>
    </source>
</evidence>
<proteinExistence type="predicted"/>
<feature type="transmembrane region" description="Helical" evidence="1">
    <location>
        <begin position="557"/>
        <end position="582"/>
    </location>
</feature>
<dbReference type="RefSeq" id="WP_345209716.1">
    <property type="nucleotide sequence ID" value="NZ_BAABFT010000002.1"/>
</dbReference>
<keyword evidence="1" id="KW-0812">Transmembrane</keyword>
<dbReference type="Gene3D" id="1.10.390.10">
    <property type="entry name" value="Neutral Protease Domain 2"/>
    <property type="match status" value="1"/>
</dbReference>
<evidence type="ECO:0000313" key="4">
    <source>
        <dbReference type="Proteomes" id="UP001500582"/>
    </source>
</evidence>
<feature type="transmembrane region" description="Helical" evidence="1">
    <location>
        <begin position="146"/>
        <end position="166"/>
    </location>
</feature>
<feature type="transmembrane region" description="Helical" evidence="1">
    <location>
        <begin position="173"/>
        <end position="192"/>
    </location>
</feature>
<feature type="transmembrane region" description="Helical" evidence="1">
    <location>
        <begin position="363"/>
        <end position="388"/>
    </location>
</feature>
<feature type="transmembrane region" description="Helical" evidence="1">
    <location>
        <begin position="325"/>
        <end position="343"/>
    </location>
</feature>
<feature type="transmembrane region" description="Helical" evidence="1">
    <location>
        <begin position="409"/>
        <end position="438"/>
    </location>
</feature>
<feature type="transmembrane region" description="Helical" evidence="1">
    <location>
        <begin position="246"/>
        <end position="264"/>
    </location>
</feature>
<feature type="transmembrane region" description="Helical" evidence="1">
    <location>
        <begin position="51"/>
        <end position="72"/>
    </location>
</feature>
<dbReference type="Pfam" id="PF01433">
    <property type="entry name" value="Peptidase_M1"/>
    <property type="match status" value="1"/>
</dbReference>
<keyword evidence="1" id="KW-1133">Transmembrane helix</keyword>
<feature type="transmembrane region" description="Helical" evidence="1">
    <location>
        <begin position="17"/>
        <end position="39"/>
    </location>
</feature>
<dbReference type="InterPro" id="IPR027268">
    <property type="entry name" value="Peptidase_M4/M1_CTD_sf"/>
</dbReference>